<name>A0A8J7LYX1_9BACT</name>
<evidence type="ECO:0000313" key="4">
    <source>
        <dbReference type="Proteomes" id="UP000636888"/>
    </source>
</evidence>
<dbReference type="Proteomes" id="UP000636888">
    <property type="component" value="Unassembled WGS sequence"/>
</dbReference>
<evidence type="ECO:0000256" key="2">
    <source>
        <dbReference type="SAM" id="MobiDB-lite"/>
    </source>
</evidence>
<dbReference type="InterPro" id="IPR036388">
    <property type="entry name" value="WH-like_DNA-bd_sf"/>
</dbReference>
<protein>
    <submittedName>
        <fullName evidence="3">YceH family protein</fullName>
    </submittedName>
</protein>
<dbReference type="RefSeq" id="WP_199384535.1">
    <property type="nucleotide sequence ID" value="NZ_JAEMHM010000010.1"/>
</dbReference>
<sequence length="223" mass="24622">MKLNLTELEIRILGSLMEKELTTPENYPLSMNALQSACNQKSNRDPVLNLGEAEINQGLAGLAAKGLARRTTTGGRVDRYCHSLGDKLGLDPAARAILTELMLRGPQTPGELRNRCERMVQIADPEGVEGLLAKLMQFGPPLVIRLPRQPGRKEARYLQVFAGMPEITEEEPLEDAEKGPAQVRPKTPPRRERVLQLQEEVASLKGELGDLRQQVQGVIAAFK</sequence>
<comment type="caution">
    <text evidence="3">The sequence shown here is derived from an EMBL/GenBank/DDBJ whole genome shotgun (WGS) entry which is preliminary data.</text>
</comment>
<dbReference type="Pfam" id="PF04337">
    <property type="entry name" value="DUF480"/>
    <property type="match status" value="1"/>
</dbReference>
<keyword evidence="4" id="KW-1185">Reference proteome</keyword>
<gene>
    <name evidence="3" type="ORF">JFN93_13045</name>
</gene>
<dbReference type="AlphaFoldDB" id="A0A8J7LYX1"/>
<dbReference type="PANTHER" id="PTHR38768">
    <property type="entry name" value="UPF0502 PROTEIN YCEH"/>
    <property type="match status" value="1"/>
</dbReference>
<dbReference type="InterPro" id="IPR007432">
    <property type="entry name" value="DUF480"/>
</dbReference>
<proteinExistence type="inferred from homology"/>
<dbReference type="EMBL" id="JAEMHM010000010">
    <property type="protein sequence ID" value="MBJ6725641.1"/>
    <property type="molecule type" value="Genomic_DNA"/>
</dbReference>
<feature type="region of interest" description="Disordered" evidence="2">
    <location>
        <begin position="168"/>
        <end position="192"/>
    </location>
</feature>
<accession>A0A8J7LYX1</accession>
<evidence type="ECO:0000313" key="3">
    <source>
        <dbReference type="EMBL" id="MBJ6725641.1"/>
    </source>
</evidence>
<reference evidence="3" key="1">
    <citation type="submission" date="2020-12" db="EMBL/GenBank/DDBJ databases">
        <title>Geomonas sp. Red875, isolated from river sediment.</title>
        <authorList>
            <person name="Xu Z."/>
            <person name="Zhang Z."/>
            <person name="Masuda Y."/>
            <person name="Itoh H."/>
            <person name="Senoo K."/>
        </authorList>
    </citation>
    <scope>NUCLEOTIDE SEQUENCE</scope>
    <source>
        <strain evidence="3">Red875</strain>
    </source>
</reference>
<dbReference type="HAMAP" id="MF_01584">
    <property type="entry name" value="UPF0502"/>
    <property type="match status" value="1"/>
</dbReference>
<dbReference type="SUPFAM" id="SSF46785">
    <property type="entry name" value="Winged helix' DNA-binding domain"/>
    <property type="match status" value="2"/>
</dbReference>
<dbReference type="Gene3D" id="1.10.10.10">
    <property type="entry name" value="Winged helix-like DNA-binding domain superfamily/Winged helix DNA-binding domain"/>
    <property type="match status" value="2"/>
</dbReference>
<organism evidence="3 4">
    <name type="scientific">Geomesophilobacter sediminis</name>
    <dbReference type="NCBI Taxonomy" id="2798584"/>
    <lineage>
        <taxon>Bacteria</taxon>
        <taxon>Pseudomonadati</taxon>
        <taxon>Thermodesulfobacteriota</taxon>
        <taxon>Desulfuromonadia</taxon>
        <taxon>Geobacterales</taxon>
        <taxon>Geobacteraceae</taxon>
        <taxon>Geomesophilobacter</taxon>
    </lineage>
</organism>
<dbReference type="PANTHER" id="PTHR38768:SF1">
    <property type="entry name" value="UPF0502 PROTEIN YCEH"/>
    <property type="match status" value="1"/>
</dbReference>
<evidence type="ECO:0000256" key="1">
    <source>
        <dbReference type="HAMAP-Rule" id="MF_01584"/>
    </source>
</evidence>
<dbReference type="InterPro" id="IPR036390">
    <property type="entry name" value="WH_DNA-bd_sf"/>
</dbReference>
<comment type="similarity">
    <text evidence="1">Belongs to the UPF0502 family.</text>
</comment>